<name>A0A1E4S1G6_CYBJN</name>
<evidence type="ECO:0008006" key="4">
    <source>
        <dbReference type="Google" id="ProtNLM"/>
    </source>
</evidence>
<dbReference type="EMBL" id="KV453931">
    <property type="protein sequence ID" value="ODV73323.1"/>
    <property type="molecule type" value="Genomic_DNA"/>
</dbReference>
<feature type="compositionally biased region" description="Low complexity" evidence="1">
    <location>
        <begin position="270"/>
        <end position="286"/>
    </location>
</feature>
<keyword evidence="3" id="KW-1185">Reference proteome</keyword>
<proteinExistence type="predicted"/>
<dbReference type="Proteomes" id="UP000094389">
    <property type="component" value="Unassembled WGS sequence"/>
</dbReference>
<organism evidence="2 3">
    <name type="scientific">Cyberlindnera jadinii (strain ATCC 18201 / CBS 1600 / BCRC 20928 / JCM 3617 / NBRC 0987 / NRRL Y-1542)</name>
    <name type="common">Torula yeast</name>
    <name type="synonym">Candida utilis</name>
    <dbReference type="NCBI Taxonomy" id="983966"/>
    <lineage>
        <taxon>Eukaryota</taxon>
        <taxon>Fungi</taxon>
        <taxon>Dikarya</taxon>
        <taxon>Ascomycota</taxon>
        <taxon>Saccharomycotina</taxon>
        <taxon>Saccharomycetes</taxon>
        <taxon>Phaffomycetales</taxon>
        <taxon>Phaffomycetaceae</taxon>
        <taxon>Cyberlindnera</taxon>
    </lineage>
</organism>
<dbReference type="GeneID" id="30991545"/>
<dbReference type="Gene3D" id="3.30.710.10">
    <property type="entry name" value="Potassium Channel Kv1.1, Chain A"/>
    <property type="match status" value="1"/>
</dbReference>
<protein>
    <recommendedName>
        <fullName evidence="4">Growth regulation protein</fullName>
    </recommendedName>
</protein>
<sequence>MSYSNIVTQVSPEQQQQQYQQAVIDDDDVDLGSTVNLNIRGELFRITRDELMNLPESILLCLFPNGVFMDEEGNTLTNLTEEDVVYVNFDPLCFKYIVDSFAAAAKKLPQGTKPQVYEVYQTPDADVLNEKPAIIVLREDMDYYVIPPHKGIGAPGIRSIKMAAGSYLANRTNVFEGLGYKPGKKLGPAEDHLMNMLCSSGFTLETNWGHRSPEPGKTVVTSLALVDLKHPEPPHTPGDSPSLDPVASNSSVNTQPKSRRSRLAELATNAARSASRSASRSSSSSNKPRRSAGTSSKLLLFWRKPARKCWWNNETIELEVPGIMGKDGVERTVTVNVHIRRVWTLELSVIGVH</sequence>
<evidence type="ECO:0000313" key="2">
    <source>
        <dbReference type="EMBL" id="ODV73323.1"/>
    </source>
</evidence>
<evidence type="ECO:0000313" key="3">
    <source>
        <dbReference type="Proteomes" id="UP000094389"/>
    </source>
</evidence>
<dbReference type="InterPro" id="IPR011333">
    <property type="entry name" value="SKP1/BTB/POZ_sf"/>
</dbReference>
<dbReference type="STRING" id="983966.A0A1E4S1G6"/>
<dbReference type="OMA" id="RKCWWGE"/>
<accession>A0A1E4S1G6</accession>
<evidence type="ECO:0000256" key="1">
    <source>
        <dbReference type="SAM" id="MobiDB-lite"/>
    </source>
</evidence>
<gene>
    <name evidence="2" type="ORF">CYBJADRAFT_184963</name>
</gene>
<feature type="compositionally biased region" description="Polar residues" evidence="1">
    <location>
        <begin position="247"/>
        <end position="256"/>
    </location>
</feature>
<reference evidence="2 3" key="1">
    <citation type="journal article" date="2016" name="Proc. Natl. Acad. Sci. U.S.A.">
        <title>Comparative genomics of biotechnologically important yeasts.</title>
        <authorList>
            <person name="Riley R."/>
            <person name="Haridas S."/>
            <person name="Wolfe K.H."/>
            <person name="Lopes M.R."/>
            <person name="Hittinger C.T."/>
            <person name="Goeker M."/>
            <person name="Salamov A.A."/>
            <person name="Wisecaver J.H."/>
            <person name="Long T.M."/>
            <person name="Calvey C.H."/>
            <person name="Aerts A.L."/>
            <person name="Barry K.W."/>
            <person name="Choi C."/>
            <person name="Clum A."/>
            <person name="Coughlan A.Y."/>
            <person name="Deshpande S."/>
            <person name="Douglass A.P."/>
            <person name="Hanson S.J."/>
            <person name="Klenk H.-P."/>
            <person name="LaButti K.M."/>
            <person name="Lapidus A."/>
            <person name="Lindquist E.A."/>
            <person name="Lipzen A.M."/>
            <person name="Meier-Kolthoff J.P."/>
            <person name="Ohm R.A."/>
            <person name="Otillar R.P."/>
            <person name="Pangilinan J.L."/>
            <person name="Peng Y."/>
            <person name="Rokas A."/>
            <person name="Rosa C.A."/>
            <person name="Scheuner C."/>
            <person name="Sibirny A.A."/>
            <person name="Slot J.C."/>
            <person name="Stielow J.B."/>
            <person name="Sun H."/>
            <person name="Kurtzman C.P."/>
            <person name="Blackwell M."/>
            <person name="Grigoriev I.V."/>
            <person name="Jeffries T.W."/>
        </authorList>
    </citation>
    <scope>NUCLEOTIDE SEQUENCE [LARGE SCALE GENOMIC DNA]</scope>
    <source>
        <strain evidence="3">ATCC 18201 / CBS 1600 / BCRC 20928 / JCM 3617 / NBRC 0987 / NRRL Y-1542</strain>
    </source>
</reference>
<dbReference type="RefSeq" id="XP_020070362.1">
    <property type="nucleotide sequence ID" value="XM_020217149.1"/>
</dbReference>
<dbReference type="SUPFAM" id="SSF54695">
    <property type="entry name" value="POZ domain"/>
    <property type="match status" value="1"/>
</dbReference>
<feature type="region of interest" description="Disordered" evidence="1">
    <location>
        <begin position="228"/>
        <end position="292"/>
    </location>
</feature>
<dbReference type="AlphaFoldDB" id="A0A1E4S1G6"/>
<dbReference type="OrthoDB" id="9451547at2759"/>